<protein>
    <submittedName>
        <fullName evidence="3">Uncharacterized protein</fullName>
    </submittedName>
</protein>
<evidence type="ECO:0000313" key="3">
    <source>
        <dbReference type="EMBL" id="KAI5312572.1"/>
    </source>
</evidence>
<name>A0AAD4UVH9_PRUDU</name>
<feature type="transmembrane region" description="Helical" evidence="2">
    <location>
        <begin position="12"/>
        <end position="41"/>
    </location>
</feature>
<evidence type="ECO:0000313" key="4">
    <source>
        <dbReference type="Proteomes" id="UP001054821"/>
    </source>
</evidence>
<dbReference type="Proteomes" id="UP001054821">
    <property type="component" value="Chromosome 8"/>
</dbReference>
<sequence>MSAPEPPTGVQVGWGILACFCGLIGLCGYCLTCCCCCCCCADKAKLKAELEKVEEQIEAKQLANAKQQDQANEVPKDDEVPKINEMSKGTDESHTESKDV</sequence>
<dbReference type="EMBL" id="JAJFAZ020000008">
    <property type="protein sequence ID" value="KAI5312572.1"/>
    <property type="molecule type" value="Genomic_DNA"/>
</dbReference>
<comment type="caution">
    <text evidence="3">The sequence shown here is derived from an EMBL/GenBank/DDBJ whole genome shotgun (WGS) entry which is preliminary data.</text>
</comment>
<keyword evidence="2" id="KW-0812">Transmembrane</keyword>
<evidence type="ECO:0000256" key="2">
    <source>
        <dbReference type="SAM" id="Phobius"/>
    </source>
</evidence>
<keyword evidence="2" id="KW-0472">Membrane</keyword>
<accession>A0AAD4UVH9</accession>
<keyword evidence="4" id="KW-1185">Reference proteome</keyword>
<keyword evidence="2" id="KW-1133">Transmembrane helix</keyword>
<feature type="region of interest" description="Disordered" evidence="1">
    <location>
        <begin position="62"/>
        <end position="100"/>
    </location>
</feature>
<organism evidence="3 4">
    <name type="scientific">Prunus dulcis</name>
    <name type="common">Almond</name>
    <name type="synonym">Amygdalus dulcis</name>
    <dbReference type="NCBI Taxonomy" id="3755"/>
    <lineage>
        <taxon>Eukaryota</taxon>
        <taxon>Viridiplantae</taxon>
        <taxon>Streptophyta</taxon>
        <taxon>Embryophyta</taxon>
        <taxon>Tracheophyta</taxon>
        <taxon>Spermatophyta</taxon>
        <taxon>Magnoliopsida</taxon>
        <taxon>eudicotyledons</taxon>
        <taxon>Gunneridae</taxon>
        <taxon>Pentapetalae</taxon>
        <taxon>rosids</taxon>
        <taxon>fabids</taxon>
        <taxon>Rosales</taxon>
        <taxon>Rosaceae</taxon>
        <taxon>Amygdaloideae</taxon>
        <taxon>Amygdaleae</taxon>
        <taxon>Prunus</taxon>
    </lineage>
</organism>
<gene>
    <name evidence="3" type="ORF">L3X38_041745</name>
</gene>
<feature type="compositionally biased region" description="Basic and acidic residues" evidence="1">
    <location>
        <begin position="88"/>
        <end position="100"/>
    </location>
</feature>
<reference evidence="3 4" key="1">
    <citation type="journal article" date="2022" name="G3 (Bethesda)">
        <title>Whole-genome sequence and methylome profiling of the almond [Prunus dulcis (Mill.) D.A. Webb] cultivar 'Nonpareil'.</title>
        <authorList>
            <person name="D'Amico-Willman K.M."/>
            <person name="Ouma W.Z."/>
            <person name="Meulia T."/>
            <person name="Sideli G.M."/>
            <person name="Gradziel T.M."/>
            <person name="Fresnedo-Ramirez J."/>
        </authorList>
    </citation>
    <scope>NUCLEOTIDE SEQUENCE [LARGE SCALE GENOMIC DNA]</scope>
    <source>
        <strain evidence="3">Clone GOH B32 T37-40</strain>
    </source>
</reference>
<evidence type="ECO:0000256" key="1">
    <source>
        <dbReference type="SAM" id="MobiDB-lite"/>
    </source>
</evidence>
<proteinExistence type="predicted"/>
<dbReference type="AlphaFoldDB" id="A0AAD4UVH9"/>